<feature type="transmembrane region" description="Helical" evidence="9">
    <location>
        <begin position="34"/>
        <end position="53"/>
    </location>
</feature>
<dbReference type="InterPro" id="IPR003010">
    <property type="entry name" value="C-N_Hydrolase"/>
</dbReference>
<name>A0A918NFN6_9PROT</name>
<evidence type="ECO:0000256" key="5">
    <source>
        <dbReference type="ARBA" id="ARBA00022692"/>
    </source>
</evidence>
<feature type="transmembrane region" description="Helical" evidence="9">
    <location>
        <begin position="198"/>
        <end position="217"/>
    </location>
</feature>
<dbReference type="GO" id="GO:0005886">
    <property type="term" value="C:plasma membrane"/>
    <property type="evidence" value="ECO:0007669"/>
    <property type="project" value="UniProtKB-SubCell"/>
</dbReference>
<keyword evidence="6 9" id="KW-1133">Transmembrane helix</keyword>
<proteinExistence type="inferred from homology"/>
<evidence type="ECO:0000256" key="2">
    <source>
        <dbReference type="ARBA" id="ARBA00010065"/>
    </source>
</evidence>
<organism evidence="11 12">
    <name type="scientific">Litorimonas cladophorae</name>
    <dbReference type="NCBI Taxonomy" id="1220491"/>
    <lineage>
        <taxon>Bacteria</taxon>
        <taxon>Pseudomonadati</taxon>
        <taxon>Pseudomonadota</taxon>
        <taxon>Alphaproteobacteria</taxon>
        <taxon>Maricaulales</taxon>
        <taxon>Robiginitomaculaceae</taxon>
    </lineage>
</organism>
<feature type="domain" description="CN hydrolase" evidence="10">
    <location>
        <begin position="232"/>
        <end position="491"/>
    </location>
</feature>
<feature type="transmembrane region" description="Helical" evidence="9">
    <location>
        <begin position="12"/>
        <end position="28"/>
    </location>
</feature>
<comment type="pathway">
    <text evidence="9">Protein modification; lipoprotein biosynthesis (N-acyl transfer).</text>
</comment>
<dbReference type="Pfam" id="PF00795">
    <property type="entry name" value="CN_hydrolase"/>
    <property type="match status" value="1"/>
</dbReference>
<comment type="similarity">
    <text evidence="2 9">Belongs to the CN hydrolase family. Apolipoprotein N-acyltransferase subfamily.</text>
</comment>
<evidence type="ECO:0000256" key="3">
    <source>
        <dbReference type="ARBA" id="ARBA00022475"/>
    </source>
</evidence>
<dbReference type="EC" id="2.3.1.269" evidence="9"/>
<evidence type="ECO:0000256" key="4">
    <source>
        <dbReference type="ARBA" id="ARBA00022679"/>
    </source>
</evidence>
<dbReference type="NCBIfam" id="TIGR00546">
    <property type="entry name" value="lnt"/>
    <property type="match status" value="1"/>
</dbReference>
<dbReference type="InterPro" id="IPR004563">
    <property type="entry name" value="Apolipo_AcylTrfase"/>
</dbReference>
<keyword evidence="7 9" id="KW-0472">Membrane</keyword>
<dbReference type="HAMAP" id="MF_01148">
    <property type="entry name" value="Lnt"/>
    <property type="match status" value="1"/>
</dbReference>
<keyword evidence="5 9" id="KW-0812">Transmembrane</keyword>
<comment type="function">
    <text evidence="9">Catalyzes the phospholipid dependent N-acylation of the N-terminal cysteine of apolipoprotein, the last step in lipoprotein maturation.</text>
</comment>
<dbReference type="EMBL" id="BMYV01000002">
    <property type="protein sequence ID" value="GGX66926.1"/>
    <property type="molecule type" value="Genomic_DNA"/>
</dbReference>
<dbReference type="Proteomes" id="UP000600865">
    <property type="component" value="Unassembled WGS sequence"/>
</dbReference>
<dbReference type="RefSeq" id="WP_233349925.1">
    <property type="nucleotide sequence ID" value="NZ_BMYV01000002.1"/>
</dbReference>
<dbReference type="CDD" id="cd07571">
    <property type="entry name" value="ALP_N-acyl_transferase"/>
    <property type="match status" value="1"/>
</dbReference>
<protein>
    <recommendedName>
        <fullName evidence="9">Apolipoprotein N-acyltransferase</fullName>
        <shortName evidence="9">ALP N-acyltransferase</shortName>
        <ecNumber evidence="9">2.3.1.269</ecNumber>
    </recommendedName>
</protein>
<comment type="catalytic activity">
    <reaction evidence="9">
        <text>N-terminal S-1,2-diacyl-sn-glyceryl-L-cysteinyl-[lipoprotein] + a glycerophospholipid = N-acyl-S-1,2-diacyl-sn-glyceryl-L-cysteinyl-[lipoprotein] + a 2-acyl-sn-glycero-3-phospholipid + H(+)</text>
        <dbReference type="Rhea" id="RHEA:48228"/>
        <dbReference type="Rhea" id="RHEA-COMP:14681"/>
        <dbReference type="Rhea" id="RHEA-COMP:14684"/>
        <dbReference type="ChEBI" id="CHEBI:15378"/>
        <dbReference type="ChEBI" id="CHEBI:136912"/>
        <dbReference type="ChEBI" id="CHEBI:140656"/>
        <dbReference type="ChEBI" id="CHEBI:140657"/>
        <dbReference type="ChEBI" id="CHEBI:140660"/>
        <dbReference type="EC" id="2.3.1.269"/>
    </reaction>
</comment>
<comment type="caution">
    <text evidence="11">The sequence shown here is derived from an EMBL/GenBank/DDBJ whole genome shotgun (WGS) entry which is preliminary data.</text>
</comment>
<comment type="subcellular location">
    <subcellularLocation>
        <location evidence="1 9">Cell membrane</location>
        <topology evidence="1 9">Multi-pass membrane protein</topology>
    </subcellularLocation>
</comment>
<dbReference type="Gene3D" id="3.60.110.10">
    <property type="entry name" value="Carbon-nitrogen hydrolase"/>
    <property type="match status" value="1"/>
</dbReference>
<keyword evidence="3 9" id="KW-1003">Cell membrane</keyword>
<keyword evidence="12" id="KW-1185">Reference proteome</keyword>
<evidence type="ECO:0000259" key="10">
    <source>
        <dbReference type="PROSITE" id="PS50263"/>
    </source>
</evidence>
<dbReference type="GO" id="GO:0016410">
    <property type="term" value="F:N-acyltransferase activity"/>
    <property type="evidence" value="ECO:0007669"/>
    <property type="project" value="UniProtKB-UniRule"/>
</dbReference>
<dbReference type="InterPro" id="IPR045378">
    <property type="entry name" value="LNT_N"/>
</dbReference>
<accession>A0A918NFN6</accession>
<dbReference type="PROSITE" id="PS50263">
    <property type="entry name" value="CN_HYDROLASE"/>
    <property type="match status" value="1"/>
</dbReference>
<dbReference type="PANTHER" id="PTHR38686:SF1">
    <property type="entry name" value="APOLIPOPROTEIN N-ACYLTRANSFERASE"/>
    <property type="match status" value="1"/>
</dbReference>
<sequence>MHVPLILRSQGWTGRALGLILGAIAVLGHAPFHFWPVTIASFAILFARLQWVAETKRPGRQGFSVALWWAVGYFAAGTFWVGSAFIERGPEFIPLMPFMVAGLAFLLAFFWALAGAFFARARLSGVLAVLTFTAAFTLAEIARGNAFGGFPWNLPAYIFEAGSRPSQVARWIGAYGLSALVLFVSAALGQAVFWRKRIWPFAVAVLPLVAIFGIGHVRLANAQLEFHDDVNLRIVSVPFKQSEMMSPDTAIGITNQFIRASISPGIKDVTHVIWPEGAVRGFGGPAMDDPDLLNAMGSLLSDGDSTPPVWLMNSLQTEMEQGRLRYYNASVAITFDENGVPAVAGSNRKRKLVAFGEHIPLMDWFEDVQFPLISTNLASISPAKTKTLIDFPGLPRVSPQLCYEVAFPGLTPTDEKNPAQFILNQSNDAWFGRSAGPAQHANIARYRAIETGLPIVRAASNGISGVFDPYGRIHGRVVFPEVSYIDTTLIKPLKFNSKIKLIEILLLLISLSTCVISSPIGRRGVGLRY</sequence>
<dbReference type="Pfam" id="PF20154">
    <property type="entry name" value="LNT_N"/>
    <property type="match status" value="1"/>
</dbReference>
<feature type="transmembrane region" description="Helical" evidence="9">
    <location>
        <begin position="65"/>
        <end position="86"/>
    </location>
</feature>
<evidence type="ECO:0000256" key="8">
    <source>
        <dbReference type="ARBA" id="ARBA00023315"/>
    </source>
</evidence>
<evidence type="ECO:0000256" key="1">
    <source>
        <dbReference type="ARBA" id="ARBA00004651"/>
    </source>
</evidence>
<feature type="transmembrane region" description="Helical" evidence="9">
    <location>
        <begin position="98"/>
        <end position="119"/>
    </location>
</feature>
<evidence type="ECO:0000313" key="11">
    <source>
        <dbReference type="EMBL" id="GGX66926.1"/>
    </source>
</evidence>
<evidence type="ECO:0000313" key="12">
    <source>
        <dbReference type="Proteomes" id="UP000600865"/>
    </source>
</evidence>
<keyword evidence="8 9" id="KW-0012">Acyltransferase</keyword>
<dbReference type="GO" id="GO:0042158">
    <property type="term" value="P:lipoprotein biosynthetic process"/>
    <property type="evidence" value="ECO:0007669"/>
    <property type="project" value="UniProtKB-UniRule"/>
</dbReference>
<dbReference type="InterPro" id="IPR036526">
    <property type="entry name" value="C-N_Hydrolase_sf"/>
</dbReference>
<evidence type="ECO:0000256" key="9">
    <source>
        <dbReference type="HAMAP-Rule" id="MF_01148"/>
    </source>
</evidence>
<gene>
    <name evidence="9 11" type="primary">lnt</name>
    <name evidence="11" type="ORF">GCM10011309_15680</name>
</gene>
<evidence type="ECO:0000256" key="7">
    <source>
        <dbReference type="ARBA" id="ARBA00023136"/>
    </source>
</evidence>
<evidence type="ECO:0000256" key="6">
    <source>
        <dbReference type="ARBA" id="ARBA00022989"/>
    </source>
</evidence>
<dbReference type="PANTHER" id="PTHR38686">
    <property type="entry name" value="APOLIPOPROTEIN N-ACYLTRANSFERASE"/>
    <property type="match status" value="1"/>
</dbReference>
<dbReference type="AlphaFoldDB" id="A0A918NFN6"/>
<feature type="transmembrane region" description="Helical" evidence="9">
    <location>
        <begin position="172"/>
        <end position="192"/>
    </location>
</feature>
<keyword evidence="4 9" id="KW-0808">Transferase</keyword>
<dbReference type="SUPFAM" id="SSF56317">
    <property type="entry name" value="Carbon-nitrogen hydrolase"/>
    <property type="match status" value="1"/>
</dbReference>
<reference evidence="11 12" key="1">
    <citation type="journal article" date="2014" name="Int. J. Syst. Evol. Microbiol.">
        <title>Complete genome sequence of Corynebacterium casei LMG S-19264T (=DSM 44701T), isolated from a smear-ripened cheese.</title>
        <authorList>
            <consortium name="US DOE Joint Genome Institute (JGI-PGF)"/>
            <person name="Walter F."/>
            <person name="Albersmeier A."/>
            <person name="Kalinowski J."/>
            <person name="Ruckert C."/>
        </authorList>
    </citation>
    <scope>NUCLEOTIDE SEQUENCE [LARGE SCALE GENOMIC DNA]</scope>
    <source>
        <strain evidence="11 12">KCTC 23968</strain>
    </source>
</reference>